<protein>
    <submittedName>
        <fullName evidence="2">Uncharacterized protein</fullName>
    </submittedName>
</protein>
<evidence type="ECO:0000313" key="2">
    <source>
        <dbReference type="EMBL" id="KAJ7700776.1"/>
    </source>
</evidence>
<sequence length="723" mass="80717">MLVEFPLRIIFKRLARFRKSRNEDVGRSESIPEKYVGNIFFRGSWAVGISSEFWGGSMERQQEAIPAGDGAAIKLRDQRELWLKSVIIQVNQGREMNYIKRTNLGSKQRRNGALEGMQRIFQILGLGFPIATEVARLHGGAQVSGVFRANSRGKGRTGVAVLGRMDYFPGAFRVHSSLGKMPPTRKIINESRVVFKVRVENANKFGEAENQVECEIQGLGAYRSCGKRDRMIFRGAEHFPRIEAGLIDQYNHTFLRSLTLGLNGEPRKPYLTRVQPAIQSETIGLHTPVSERQELERGQANVMSPAALKCKGLICWKDMWSAGGVPLYLVPHHLTYSEMGRPRSPTAKTIVAPRNRRNNNNQVRQKMYGLREKLYMRNEKNTWTWAPGRVVTATTQKPAVRSRDTHQGLEPARIIGEAVVVGVVFASNNTHDTLEDPDFRGSLTDVRRGSNIVLLPKSKRRQLRWNFKQGDPHLIMPDYTTAIVSRLASQDTAVESDRETKQHCVMEELGIGMAVKWQPGKNKLARRERKRPRSLDRNMVHRNRLLVPAGSLLRLRLLVVRGGLGCGRERRGHGDEDGDGREWGWAWGRGGAGEGRRHLLQNRNRNSAARIQIGGRALRVRAPAEAGGERTGEGEHAREGDEGEWGGDAHDGASGSAVVIDFCTAGWAGSDTWLFAHGGLRWWSTQELASVQIGMFRYLAPSDPGPNKARGAGKERGGSAFEG</sequence>
<keyword evidence="3" id="KW-1185">Reference proteome</keyword>
<dbReference type="Proteomes" id="UP001221757">
    <property type="component" value="Unassembled WGS sequence"/>
</dbReference>
<evidence type="ECO:0000313" key="3">
    <source>
        <dbReference type="Proteomes" id="UP001221757"/>
    </source>
</evidence>
<name>A0AAD7DVJ9_MYCRO</name>
<feature type="region of interest" description="Disordered" evidence="1">
    <location>
        <begin position="702"/>
        <end position="723"/>
    </location>
</feature>
<proteinExistence type="predicted"/>
<reference evidence="2" key="1">
    <citation type="submission" date="2023-03" db="EMBL/GenBank/DDBJ databases">
        <title>Massive genome expansion in bonnet fungi (Mycena s.s.) driven by repeated elements and novel gene families across ecological guilds.</title>
        <authorList>
            <consortium name="Lawrence Berkeley National Laboratory"/>
            <person name="Harder C.B."/>
            <person name="Miyauchi S."/>
            <person name="Viragh M."/>
            <person name="Kuo A."/>
            <person name="Thoen E."/>
            <person name="Andreopoulos B."/>
            <person name="Lu D."/>
            <person name="Skrede I."/>
            <person name="Drula E."/>
            <person name="Henrissat B."/>
            <person name="Morin E."/>
            <person name="Kohler A."/>
            <person name="Barry K."/>
            <person name="LaButti K."/>
            <person name="Morin E."/>
            <person name="Salamov A."/>
            <person name="Lipzen A."/>
            <person name="Mereny Z."/>
            <person name="Hegedus B."/>
            <person name="Baldrian P."/>
            <person name="Stursova M."/>
            <person name="Weitz H."/>
            <person name="Taylor A."/>
            <person name="Grigoriev I.V."/>
            <person name="Nagy L.G."/>
            <person name="Martin F."/>
            <person name="Kauserud H."/>
        </authorList>
    </citation>
    <scope>NUCLEOTIDE SEQUENCE</scope>
    <source>
        <strain evidence="2">CBHHK067</strain>
    </source>
</reference>
<evidence type="ECO:0000256" key="1">
    <source>
        <dbReference type="SAM" id="MobiDB-lite"/>
    </source>
</evidence>
<feature type="compositionally biased region" description="Basic and acidic residues" evidence="1">
    <location>
        <begin position="627"/>
        <end position="640"/>
    </location>
</feature>
<comment type="caution">
    <text evidence="2">The sequence shown here is derived from an EMBL/GenBank/DDBJ whole genome shotgun (WGS) entry which is preliminary data.</text>
</comment>
<accession>A0AAD7DVJ9</accession>
<gene>
    <name evidence="2" type="ORF">B0H17DRAFT_1176668</name>
</gene>
<dbReference type="EMBL" id="JARKIE010000019">
    <property type="protein sequence ID" value="KAJ7700776.1"/>
    <property type="molecule type" value="Genomic_DNA"/>
</dbReference>
<organism evidence="2 3">
    <name type="scientific">Mycena rosella</name>
    <name type="common">Pink bonnet</name>
    <name type="synonym">Agaricus rosellus</name>
    <dbReference type="NCBI Taxonomy" id="1033263"/>
    <lineage>
        <taxon>Eukaryota</taxon>
        <taxon>Fungi</taxon>
        <taxon>Dikarya</taxon>
        <taxon>Basidiomycota</taxon>
        <taxon>Agaricomycotina</taxon>
        <taxon>Agaricomycetes</taxon>
        <taxon>Agaricomycetidae</taxon>
        <taxon>Agaricales</taxon>
        <taxon>Marasmiineae</taxon>
        <taxon>Mycenaceae</taxon>
        <taxon>Mycena</taxon>
    </lineage>
</organism>
<dbReference type="AlphaFoldDB" id="A0AAD7DVJ9"/>
<feature type="region of interest" description="Disordered" evidence="1">
    <location>
        <begin position="620"/>
        <end position="651"/>
    </location>
</feature>